<evidence type="ECO:0000256" key="10">
    <source>
        <dbReference type="PIRSR" id="PIRSR500134-3"/>
    </source>
</evidence>
<dbReference type="FunCoup" id="H1YX02">
    <property type="interactions" value="163"/>
</dbReference>
<dbReference type="PROSITE" id="PS51257">
    <property type="entry name" value="PROKAR_LIPOPROTEIN"/>
    <property type="match status" value="1"/>
</dbReference>
<comment type="similarity">
    <text evidence="2 7">Belongs to the UDP-glucose/GDP-mannose dehydrogenase family.</text>
</comment>
<feature type="binding site" evidence="10">
    <location>
        <position position="333"/>
    </location>
    <ligand>
        <name>NAD(+)</name>
        <dbReference type="ChEBI" id="CHEBI:57540"/>
    </ligand>
</feature>
<feature type="binding site" evidence="9">
    <location>
        <position position="263"/>
    </location>
    <ligand>
        <name>substrate</name>
    </ligand>
</feature>
<dbReference type="InterPro" id="IPR001732">
    <property type="entry name" value="UDP-Glc/GDP-Man_DH_N"/>
</dbReference>
<dbReference type="InParanoid" id="H1YX02"/>
<dbReference type="InterPro" id="IPR036220">
    <property type="entry name" value="UDP-Glc/GDP-Man_DH_C_sf"/>
</dbReference>
<gene>
    <name evidence="12" type="ORF">Metlim_0803</name>
</gene>
<dbReference type="InterPro" id="IPR036291">
    <property type="entry name" value="NAD(P)-bd_dom_sf"/>
</dbReference>
<accession>H1YX02</accession>
<dbReference type="SUPFAM" id="SSF52413">
    <property type="entry name" value="UDP-glucose/GDP-mannose dehydrogenase C-terminal domain"/>
    <property type="match status" value="1"/>
</dbReference>
<dbReference type="GO" id="GO:0000271">
    <property type="term" value="P:polysaccharide biosynthetic process"/>
    <property type="evidence" value="ECO:0007669"/>
    <property type="project" value="InterPro"/>
</dbReference>
<feature type="binding site" evidence="10">
    <location>
        <position position="30"/>
    </location>
    <ligand>
        <name>NAD(+)</name>
        <dbReference type="ChEBI" id="CHEBI:57540"/>
    </ligand>
</feature>
<protein>
    <recommendedName>
        <fullName evidence="3 7">UDP-glucose 6-dehydrogenase</fullName>
        <ecNumber evidence="3 7">1.1.1.22</ecNumber>
    </recommendedName>
</protein>
<dbReference type="Gene3D" id="3.40.50.720">
    <property type="entry name" value="NAD(P)-binding Rossmann-like Domain"/>
    <property type="match status" value="2"/>
</dbReference>
<reference evidence="12 13" key="1">
    <citation type="submission" date="2011-10" db="EMBL/GenBank/DDBJ databases">
        <title>The Improved High-Quality Draft genome of Methanoplanus limicola DSM 2279.</title>
        <authorList>
            <consortium name="US DOE Joint Genome Institute (JGI-PGF)"/>
            <person name="Lucas S."/>
            <person name="Copeland A."/>
            <person name="Lapidus A."/>
            <person name="Glavina del Rio T."/>
            <person name="Dalin E."/>
            <person name="Tice H."/>
            <person name="Bruce D."/>
            <person name="Goodwin L."/>
            <person name="Pitluck S."/>
            <person name="Peters L."/>
            <person name="Mikhailova N."/>
            <person name="Lu M."/>
            <person name="Kyrpides N."/>
            <person name="Mavromatis K."/>
            <person name="Ivanova N."/>
            <person name="Markowitz V."/>
            <person name="Cheng J.-F."/>
            <person name="Hugenholtz P."/>
            <person name="Woyke T."/>
            <person name="Wu D."/>
            <person name="Wirth R."/>
            <person name="Brambilla E.-M."/>
            <person name="Klenk H.-P."/>
            <person name="Eisen J.A."/>
        </authorList>
    </citation>
    <scope>NUCLEOTIDE SEQUENCE [LARGE SCALE GENOMIC DNA]</scope>
    <source>
        <strain evidence="12 13">DSM 2279</strain>
    </source>
</reference>
<dbReference type="SUPFAM" id="SSF51735">
    <property type="entry name" value="NAD(P)-binding Rossmann-fold domains"/>
    <property type="match status" value="1"/>
</dbReference>
<dbReference type="HOGENOM" id="CLU_023810_1_2_2"/>
<dbReference type="STRING" id="937775.Metlim_0803"/>
<dbReference type="NCBIfam" id="TIGR03026">
    <property type="entry name" value="NDP-sugDHase"/>
    <property type="match status" value="1"/>
</dbReference>
<dbReference type="PIRSF" id="PIRSF500134">
    <property type="entry name" value="UDPglc_DH_bac"/>
    <property type="match status" value="1"/>
</dbReference>
<dbReference type="Proteomes" id="UP000005741">
    <property type="component" value="Chromosome"/>
</dbReference>
<evidence type="ECO:0000256" key="1">
    <source>
        <dbReference type="ARBA" id="ARBA00004701"/>
    </source>
</evidence>
<dbReference type="EC" id="1.1.1.22" evidence="3 7"/>
<evidence type="ECO:0000256" key="6">
    <source>
        <dbReference type="ARBA" id="ARBA00047473"/>
    </source>
</evidence>
<evidence type="ECO:0000256" key="8">
    <source>
        <dbReference type="PIRSR" id="PIRSR500134-1"/>
    </source>
</evidence>
<name>H1YX02_9EURY</name>
<dbReference type="PANTHER" id="PTHR43750:SF3">
    <property type="entry name" value="UDP-GLUCOSE 6-DEHYDROGENASE TUAD"/>
    <property type="match status" value="1"/>
</dbReference>
<dbReference type="AlphaFoldDB" id="H1YX02"/>
<feature type="binding site" evidence="9">
    <location>
        <position position="210"/>
    </location>
    <ligand>
        <name>substrate</name>
    </ligand>
</feature>
<feature type="binding site" evidence="10">
    <location>
        <position position="84"/>
    </location>
    <ligand>
        <name>NAD(+)</name>
        <dbReference type="ChEBI" id="CHEBI:57540"/>
    </ligand>
</feature>
<evidence type="ECO:0000313" key="13">
    <source>
        <dbReference type="Proteomes" id="UP000005741"/>
    </source>
</evidence>
<keyword evidence="13" id="KW-1185">Reference proteome</keyword>
<feature type="active site" description="Nucleophile" evidence="8">
    <location>
        <position position="266"/>
    </location>
</feature>
<dbReference type="GO" id="GO:0003979">
    <property type="term" value="F:UDP-glucose 6-dehydrogenase activity"/>
    <property type="evidence" value="ECO:0007669"/>
    <property type="project" value="UniProtKB-EC"/>
</dbReference>
<evidence type="ECO:0000256" key="5">
    <source>
        <dbReference type="ARBA" id="ARBA00023027"/>
    </source>
</evidence>
<evidence type="ECO:0000256" key="2">
    <source>
        <dbReference type="ARBA" id="ARBA00006601"/>
    </source>
</evidence>
<proteinExistence type="inferred from homology"/>
<dbReference type="SUPFAM" id="SSF48179">
    <property type="entry name" value="6-phosphogluconate dehydrogenase C-terminal domain-like"/>
    <property type="match status" value="1"/>
</dbReference>
<dbReference type="InterPro" id="IPR008927">
    <property type="entry name" value="6-PGluconate_DH-like_C_sf"/>
</dbReference>
<comment type="pathway">
    <text evidence="1">Nucleotide-sugar biosynthesis; UDP-alpha-D-glucuronate biosynthesis; UDP-alpha-D-glucuronate from UDP-alpha-D-glucose: step 1/1.</text>
</comment>
<dbReference type="OrthoDB" id="59839at2157"/>
<keyword evidence="4 7" id="KW-0560">Oxidoreductase</keyword>
<dbReference type="PIRSF" id="PIRSF000124">
    <property type="entry name" value="UDPglc_GDPman_dh"/>
    <property type="match status" value="1"/>
</dbReference>
<dbReference type="InterPro" id="IPR014027">
    <property type="entry name" value="UDP-Glc/GDP-Man_DH_C"/>
</dbReference>
<dbReference type="Gene3D" id="1.20.5.100">
    <property type="entry name" value="Cytochrome c1, transmembrane anchor, C-terminal"/>
    <property type="match status" value="1"/>
</dbReference>
<evidence type="ECO:0000256" key="4">
    <source>
        <dbReference type="ARBA" id="ARBA00023002"/>
    </source>
</evidence>
<dbReference type="UniPathway" id="UPA00038">
    <property type="reaction ID" value="UER00491"/>
</dbReference>
<evidence type="ECO:0000313" key="12">
    <source>
        <dbReference type="EMBL" id="EHQ34925.1"/>
    </source>
</evidence>
<feature type="binding site" evidence="9">
    <location>
        <position position="326"/>
    </location>
    <ligand>
        <name>substrate</name>
    </ligand>
</feature>
<dbReference type="InterPro" id="IPR014026">
    <property type="entry name" value="UDP-Glc/GDP-Man_DH_dimer"/>
</dbReference>
<feature type="binding site" evidence="10">
    <location>
        <position position="35"/>
    </location>
    <ligand>
        <name>NAD(+)</name>
        <dbReference type="ChEBI" id="CHEBI:57540"/>
    </ligand>
</feature>
<feature type="domain" description="UDP-glucose/GDP-mannose dehydrogenase C-terminal" evidence="11">
    <location>
        <begin position="319"/>
        <end position="412"/>
    </location>
</feature>
<dbReference type="Pfam" id="PF03720">
    <property type="entry name" value="UDPG_MGDP_dh_C"/>
    <property type="match status" value="1"/>
</dbReference>
<dbReference type="InterPro" id="IPR028357">
    <property type="entry name" value="UDPglc_DH_bac"/>
</dbReference>
<feature type="binding site" evidence="9">
    <location>
        <begin position="255"/>
        <end position="259"/>
    </location>
    <ligand>
        <name>substrate</name>
    </ligand>
</feature>
<evidence type="ECO:0000256" key="7">
    <source>
        <dbReference type="PIRNR" id="PIRNR000124"/>
    </source>
</evidence>
<dbReference type="PANTHER" id="PTHR43750">
    <property type="entry name" value="UDP-GLUCOSE 6-DEHYDROGENASE TUAD"/>
    <property type="match status" value="1"/>
</dbReference>
<evidence type="ECO:0000256" key="9">
    <source>
        <dbReference type="PIRSR" id="PIRSR500134-2"/>
    </source>
</evidence>
<evidence type="ECO:0000259" key="11">
    <source>
        <dbReference type="SMART" id="SM00984"/>
    </source>
</evidence>
<dbReference type="PATRIC" id="fig|937775.9.peg.928"/>
<comment type="catalytic activity">
    <reaction evidence="6 7">
        <text>UDP-alpha-D-glucose + 2 NAD(+) + H2O = UDP-alpha-D-glucuronate + 2 NADH + 3 H(+)</text>
        <dbReference type="Rhea" id="RHEA:23596"/>
        <dbReference type="ChEBI" id="CHEBI:15377"/>
        <dbReference type="ChEBI" id="CHEBI:15378"/>
        <dbReference type="ChEBI" id="CHEBI:57540"/>
        <dbReference type="ChEBI" id="CHEBI:57945"/>
        <dbReference type="ChEBI" id="CHEBI:58052"/>
        <dbReference type="ChEBI" id="CHEBI:58885"/>
        <dbReference type="EC" id="1.1.1.22"/>
    </reaction>
</comment>
<dbReference type="InterPro" id="IPR017476">
    <property type="entry name" value="UDP-Glc/GDP-Man"/>
</dbReference>
<sequence length="424" mass="45579">MKISIIGSGYVGVVTGACLSEFGHEIIFVDIDQKKIDLLNKGIPPIYELGLADILEKNKHLISATDDYNSAIGATDLTFISVGTPCAENGTIDTVYVRSAAENIGSALKNTGKKDIHTIIVKSTVFPGTTESVVLDALERMSGKTAGEGFYLGCNPEFLKEGVAIEDFMNPDRIVIGSYDDGAGRVLSELYASFDCPKVITGIKTAEMIKYTSNAFLATKISFANEIGNICKKAGIDTEEVFKGVGLDARINPSFFRSGIGFGGSCFPKDVRALLSGAAESGVDTAILKAVLDVNEAQPLVMIDLLNKHIPDLKGRKVGLLGLAFKPDTDDIRESRAIPVISALTDMGAEVVGYDPLASENMSVLFPDVVYAKEISEVMACDAVLITTEWPEFENLDYSGKLVIDGRRVRRAAETAEIYEGVCW</sequence>
<keyword evidence="5 7" id="KW-0520">NAD</keyword>
<dbReference type="GO" id="GO:0051287">
    <property type="term" value="F:NAD binding"/>
    <property type="evidence" value="ECO:0007669"/>
    <property type="project" value="InterPro"/>
</dbReference>
<dbReference type="Pfam" id="PF03721">
    <property type="entry name" value="UDPG_MGDP_dh_N"/>
    <property type="match status" value="1"/>
</dbReference>
<dbReference type="GO" id="GO:0006065">
    <property type="term" value="P:UDP-glucuronate biosynthetic process"/>
    <property type="evidence" value="ECO:0007669"/>
    <property type="project" value="UniProtKB-UniPathway"/>
</dbReference>
<dbReference type="RefSeq" id="WP_004076639.1">
    <property type="nucleotide sequence ID" value="NZ_CM001436.1"/>
</dbReference>
<feature type="binding site" evidence="9">
    <location>
        <begin position="158"/>
        <end position="161"/>
    </location>
    <ligand>
        <name>substrate</name>
    </ligand>
</feature>
<evidence type="ECO:0000256" key="3">
    <source>
        <dbReference type="ARBA" id="ARBA00012954"/>
    </source>
</evidence>
<dbReference type="EMBL" id="CM001436">
    <property type="protein sequence ID" value="EHQ34925.1"/>
    <property type="molecule type" value="Genomic_DNA"/>
</dbReference>
<feature type="binding site" evidence="10">
    <location>
        <position position="269"/>
    </location>
    <ligand>
        <name>NAD(+)</name>
        <dbReference type="ChEBI" id="CHEBI:57540"/>
    </ligand>
</feature>
<feature type="binding site" evidence="10">
    <location>
        <position position="124"/>
    </location>
    <ligand>
        <name>NAD(+)</name>
        <dbReference type="ChEBI" id="CHEBI:57540"/>
    </ligand>
</feature>
<dbReference type="Pfam" id="PF00984">
    <property type="entry name" value="UDPG_MGDP_dh"/>
    <property type="match status" value="1"/>
</dbReference>
<dbReference type="SMART" id="SM00984">
    <property type="entry name" value="UDPG_MGDP_dh_C"/>
    <property type="match status" value="1"/>
</dbReference>
<feature type="binding site" evidence="10">
    <location>
        <position position="161"/>
    </location>
    <ligand>
        <name>NAD(+)</name>
        <dbReference type="ChEBI" id="CHEBI:57540"/>
    </ligand>
</feature>
<organism evidence="12 13">
    <name type="scientific">Methanoplanus limicola DSM 2279</name>
    <dbReference type="NCBI Taxonomy" id="937775"/>
    <lineage>
        <taxon>Archaea</taxon>
        <taxon>Methanobacteriati</taxon>
        <taxon>Methanobacteriota</taxon>
        <taxon>Stenosarchaea group</taxon>
        <taxon>Methanomicrobia</taxon>
        <taxon>Methanomicrobiales</taxon>
        <taxon>Methanomicrobiaceae</taxon>
        <taxon>Methanoplanus</taxon>
    </lineage>
</organism>